<reference evidence="2" key="1">
    <citation type="submission" date="2020-04" db="EMBL/GenBank/DDBJ databases">
        <title>Draft genome resource of the tomato pathogen Pseudocercospora fuligena.</title>
        <authorList>
            <person name="Zaccaron A."/>
        </authorList>
    </citation>
    <scope>NUCLEOTIDE SEQUENCE</scope>
    <source>
        <strain evidence="2">PF001</strain>
    </source>
</reference>
<proteinExistence type="predicted"/>
<keyword evidence="3" id="KW-1185">Reference proteome</keyword>
<keyword evidence="1" id="KW-1133">Transmembrane helix</keyword>
<dbReference type="EMBL" id="JABCIY010000064">
    <property type="protein sequence ID" value="KAF7194159.1"/>
    <property type="molecule type" value="Genomic_DNA"/>
</dbReference>
<accession>A0A8H6VN12</accession>
<evidence type="ECO:0000313" key="3">
    <source>
        <dbReference type="Proteomes" id="UP000660729"/>
    </source>
</evidence>
<keyword evidence="1" id="KW-0472">Membrane</keyword>
<feature type="non-terminal residue" evidence="2">
    <location>
        <position position="1"/>
    </location>
</feature>
<keyword evidence="1" id="KW-0812">Transmembrane</keyword>
<protein>
    <submittedName>
        <fullName evidence="2">Uncharacterized protein</fullName>
    </submittedName>
</protein>
<feature type="transmembrane region" description="Helical" evidence="1">
    <location>
        <begin position="35"/>
        <end position="59"/>
    </location>
</feature>
<comment type="caution">
    <text evidence="2">The sequence shown here is derived from an EMBL/GenBank/DDBJ whole genome shotgun (WGS) entry which is preliminary data.</text>
</comment>
<evidence type="ECO:0000313" key="2">
    <source>
        <dbReference type="EMBL" id="KAF7194159.1"/>
    </source>
</evidence>
<dbReference type="OrthoDB" id="3897607at2759"/>
<sequence length="132" mass="14616">MFGIAQSCVTFAAVREGLGHEQDKISTEQFDLFFILIWIGNQFYIAAMACAMLSISLLICRIASARHHLVLGYSIAVSAAEAARRRSLDDEDEGRERVKAAIQQTTEVEVYYEEAGPAENPYVRGKGQRGSI</sequence>
<gene>
    <name evidence="2" type="ORF">HII31_04515</name>
</gene>
<name>A0A8H6VN12_9PEZI</name>
<organism evidence="2 3">
    <name type="scientific">Pseudocercospora fuligena</name>
    <dbReference type="NCBI Taxonomy" id="685502"/>
    <lineage>
        <taxon>Eukaryota</taxon>
        <taxon>Fungi</taxon>
        <taxon>Dikarya</taxon>
        <taxon>Ascomycota</taxon>
        <taxon>Pezizomycotina</taxon>
        <taxon>Dothideomycetes</taxon>
        <taxon>Dothideomycetidae</taxon>
        <taxon>Mycosphaerellales</taxon>
        <taxon>Mycosphaerellaceae</taxon>
        <taxon>Pseudocercospora</taxon>
    </lineage>
</organism>
<dbReference type="Proteomes" id="UP000660729">
    <property type="component" value="Unassembled WGS sequence"/>
</dbReference>
<evidence type="ECO:0000256" key="1">
    <source>
        <dbReference type="SAM" id="Phobius"/>
    </source>
</evidence>
<dbReference type="AlphaFoldDB" id="A0A8H6VN12"/>